<evidence type="ECO:0000313" key="3">
    <source>
        <dbReference type="EMBL" id="OHA85415.1"/>
    </source>
</evidence>
<accession>A0A1G2SK28</accession>
<evidence type="ECO:0000313" key="4">
    <source>
        <dbReference type="Proteomes" id="UP000178168"/>
    </source>
</evidence>
<comment type="caution">
    <text evidence="3">The sequence shown here is derived from an EMBL/GenBank/DDBJ whole genome shotgun (WGS) entry which is preliminary data.</text>
</comment>
<name>A0A1G2SK28_9BACT</name>
<evidence type="ECO:0000256" key="1">
    <source>
        <dbReference type="SAM" id="Phobius"/>
    </source>
</evidence>
<feature type="transmembrane region" description="Helical" evidence="1">
    <location>
        <begin position="127"/>
        <end position="147"/>
    </location>
</feature>
<keyword evidence="1" id="KW-0472">Membrane</keyword>
<feature type="transmembrane region" description="Helical" evidence="1">
    <location>
        <begin position="159"/>
        <end position="180"/>
    </location>
</feature>
<feature type="transmembrane region" description="Helical" evidence="1">
    <location>
        <begin position="54"/>
        <end position="72"/>
    </location>
</feature>
<organism evidence="3 4">
    <name type="scientific">Candidatus Yonathbacteria bacterium RIFOXYD1_FULL_52_36</name>
    <dbReference type="NCBI Taxonomy" id="1802730"/>
    <lineage>
        <taxon>Bacteria</taxon>
        <taxon>Candidatus Yonathiibacteriota</taxon>
    </lineage>
</organism>
<dbReference type="InterPro" id="IPR043728">
    <property type="entry name" value="DUF5671"/>
</dbReference>
<feature type="transmembrane region" description="Helical" evidence="1">
    <location>
        <begin position="12"/>
        <end position="34"/>
    </location>
</feature>
<dbReference type="STRING" id="1802730.A2591_02965"/>
<feature type="domain" description="DUF5671" evidence="2">
    <location>
        <begin position="11"/>
        <end position="144"/>
    </location>
</feature>
<dbReference type="Pfam" id="PF18920">
    <property type="entry name" value="DUF5671"/>
    <property type="match status" value="1"/>
</dbReference>
<reference evidence="3 4" key="1">
    <citation type="journal article" date="2016" name="Nat. Commun.">
        <title>Thousands of microbial genomes shed light on interconnected biogeochemical processes in an aquifer system.</title>
        <authorList>
            <person name="Anantharaman K."/>
            <person name="Brown C.T."/>
            <person name="Hug L.A."/>
            <person name="Sharon I."/>
            <person name="Castelle C.J."/>
            <person name="Probst A.J."/>
            <person name="Thomas B.C."/>
            <person name="Singh A."/>
            <person name="Wilkins M.J."/>
            <person name="Karaoz U."/>
            <person name="Brodie E.L."/>
            <person name="Williams K.H."/>
            <person name="Hubbard S.S."/>
            <person name="Banfield J.F."/>
        </authorList>
    </citation>
    <scope>NUCLEOTIDE SEQUENCE [LARGE SCALE GENOMIC DNA]</scope>
</reference>
<dbReference type="AlphaFoldDB" id="A0A1G2SK28"/>
<evidence type="ECO:0000259" key="2">
    <source>
        <dbReference type="Pfam" id="PF18920"/>
    </source>
</evidence>
<sequence>METTTRTTPKDFFLHIGAIAALYFIVINLVQLVFQTIDAAFPVTPESAGAIPNISFPIAALIIGFPLYLLLMRLIASVETVDPAKRDLSVRRWLSYLTLFIAGVSIAVDLILLLNRFLAGEEITTGFVLKVLAALVIAGIIFGYYLSDLRYHGIRSIKGYFALAGGIAIIAAIVFGFTVFGTPATQRALRFDVERVGDLQSIQYSAVEYWRTKGAVPATLDALKDPVVGVVIATDPKTQEAYEYEMISPLSFRLCATFERASKASATSIAEKMYYPYDSVFTQEEYWDHEAGRTCFERTIDPARYPKTVESVSLR</sequence>
<keyword evidence="1" id="KW-0812">Transmembrane</keyword>
<proteinExistence type="predicted"/>
<dbReference type="Proteomes" id="UP000178168">
    <property type="component" value="Unassembled WGS sequence"/>
</dbReference>
<keyword evidence="1" id="KW-1133">Transmembrane helix</keyword>
<gene>
    <name evidence="3" type="ORF">A2591_02965</name>
</gene>
<protein>
    <recommendedName>
        <fullName evidence="2">DUF5671 domain-containing protein</fullName>
    </recommendedName>
</protein>
<dbReference type="EMBL" id="MHUZ01000024">
    <property type="protein sequence ID" value="OHA85415.1"/>
    <property type="molecule type" value="Genomic_DNA"/>
</dbReference>
<feature type="transmembrane region" description="Helical" evidence="1">
    <location>
        <begin position="93"/>
        <end position="115"/>
    </location>
</feature>